<protein>
    <submittedName>
        <fullName evidence="2">Uncharacterized protein</fullName>
    </submittedName>
</protein>
<dbReference type="Proteomes" id="UP000430146">
    <property type="component" value="Unassembled WGS sequence"/>
</dbReference>
<dbReference type="EMBL" id="CACSIP010000063">
    <property type="protein sequence ID" value="CAA0136314.1"/>
    <property type="molecule type" value="Genomic_DNA"/>
</dbReference>
<evidence type="ECO:0000313" key="3">
    <source>
        <dbReference type="Proteomes" id="UP000430146"/>
    </source>
</evidence>
<organism evidence="2 3">
    <name type="scientific">Mycolicibacterium vanbaalenii</name>
    <name type="common">Mycobacterium vanbaalenii</name>
    <dbReference type="NCBI Taxonomy" id="110539"/>
    <lineage>
        <taxon>Bacteria</taxon>
        <taxon>Bacillati</taxon>
        <taxon>Actinomycetota</taxon>
        <taxon>Actinomycetes</taxon>
        <taxon>Mycobacteriales</taxon>
        <taxon>Mycobacteriaceae</taxon>
        <taxon>Mycolicibacterium</taxon>
    </lineage>
</organism>
<dbReference type="AlphaFoldDB" id="A0A5S9R8V0"/>
<name>A0A5S9R8V0_MYCVN</name>
<accession>A0A5S9R8V0</accession>
<evidence type="ECO:0000256" key="1">
    <source>
        <dbReference type="SAM" id="MobiDB-lite"/>
    </source>
</evidence>
<keyword evidence="3" id="KW-1185">Reference proteome</keyword>
<evidence type="ECO:0000313" key="2">
    <source>
        <dbReference type="EMBL" id="CAA0136314.1"/>
    </source>
</evidence>
<proteinExistence type="predicted"/>
<gene>
    <name evidence="2" type="ORF">AELLOGFF_06480</name>
</gene>
<feature type="region of interest" description="Disordered" evidence="1">
    <location>
        <begin position="1"/>
        <end position="21"/>
    </location>
</feature>
<reference evidence="2 3" key="1">
    <citation type="submission" date="2019-11" db="EMBL/GenBank/DDBJ databases">
        <authorList>
            <person name="Holert J."/>
        </authorList>
    </citation>
    <scope>NUCLEOTIDE SEQUENCE [LARGE SCALE GENOMIC DNA]</scope>
    <source>
        <strain evidence="2">BC8_1</strain>
    </source>
</reference>
<sequence>MWPDRRGNMGSMLHKAPTRWKRPRRKLLTRTVIRLVREFAAGVDAGHAIAHGMAPPPDSAARAKS</sequence>